<name>A0AAE0PM93_SORBR</name>
<evidence type="ECO:0000313" key="8">
    <source>
        <dbReference type="EMBL" id="KAK3402558.1"/>
    </source>
</evidence>
<evidence type="ECO:0000256" key="3">
    <source>
        <dbReference type="ARBA" id="ARBA00022630"/>
    </source>
</evidence>
<evidence type="ECO:0000313" key="9">
    <source>
        <dbReference type="Proteomes" id="UP001281003"/>
    </source>
</evidence>
<evidence type="ECO:0000256" key="4">
    <source>
        <dbReference type="ARBA" id="ARBA00022827"/>
    </source>
</evidence>
<accession>A0AAE0PM93</accession>
<keyword evidence="3" id="KW-0285">Flavoprotein</keyword>
<dbReference type="AlphaFoldDB" id="A0AAE0PM93"/>
<feature type="domain" description="FAD linked oxidase N-terminal" evidence="6">
    <location>
        <begin position="27"/>
        <end position="82"/>
    </location>
</feature>
<gene>
    <name evidence="8" type="ORF">B0T20DRAFT_398576</name>
</gene>
<dbReference type="PANTHER" id="PTHR42973">
    <property type="entry name" value="BINDING OXIDOREDUCTASE, PUTATIVE (AFU_ORTHOLOGUE AFUA_1G17690)-RELATED"/>
    <property type="match status" value="1"/>
</dbReference>
<reference evidence="8" key="2">
    <citation type="submission" date="2023-07" db="EMBL/GenBank/DDBJ databases">
        <authorList>
            <consortium name="Lawrence Berkeley National Laboratory"/>
            <person name="Haridas S."/>
            <person name="Hensen N."/>
            <person name="Bonometti L."/>
            <person name="Westerberg I."/>
            <person name="Brannstrom I.O."/>
            <person name="Guillou S."/>
            <person name="Cros-Aarteil S."/>
            <person name="Calhoun S."/>
            <person name="Kuo A."/>
            <person name="Mondo S."/>
            <person name="Pangilinan J."/>
            <person name="Riley R."/>
            <person name="LaButti K."/>
            <person name="Andreopoulos B."/>
            <person name="Lipzen A."/>
            <person name="Chen C."/>
            <person name="Yanf M."/>
            <person name="Daum C."/>
            <person name="Ng V."/>
            <person name="Clum A."/>
            <person name="Steindorff A."/>
            <person name="Ohm R."/>
            <person name="Martin F."/>
            <person name="Silar P."/>
            <person name="Natvig D."/>
            <person name="Lalanne C."/>
            <person name="Gautier V."/>
            <person name="Ament-velasquez S.L."/>
            <person name="Kruys A."/>
            <person name="Hutchinson M.I."/>
            <person name="Powell A.J."/>
            <person name="Barry K."/>
            <person name="Miller A.N."/>
            <person name="Grigoriev I.V."/>
            <person name="Debuchy R."/>
            <person name="Gladieux P."/>
            <person name="Thoren M.H."/>
            <person name="Johannesson H."/>
        </authorList>
    </citation>
    <scope>NUCLEOTIDE SEQUENCE</scope>
    <source>
        <strain evidence="8">FGSC 1904</strain>
    </source>
</reference>
<dbReference type="InterPro" id="IPR016169">
    <property type="entry name" value="FAD-bd_PCMH_sub2"/>
</dbReference>
<dbReference type="InterPro" id="IPR050416">
    <property type="entry name" value="FAD-linked_Oxidoreductase"/>
</dbReference>
<organism evidence="8 9">
    <name type="scientific">Sordaria brevicollis</name>
    <dbReference type="NCBI Taxonomy" id="83679"/>
    <lineage>
        <taxon>Eukaryota</taxon>
        <taxon>Fungi</taxon>
        <taxon>Dikarya</taxon>
        <taxon>Ascomycota</taxon>
        <taxon>Pezizomycotina</taxon>
        <taxon>Sordariomycetes</taxon>
        <taxon>Sordariomycetidae</taxon>
        <taxon>Sordariales</taxon>
        <taxon>Sordariaceae</taxon>
        <taxon>Sordaria</taxon>
    </lineage>
</organism>
<evidence type="ECO:0000259" key="6">
    <source>
        <dbReference type="Pfam" id="PF01565"/>
    </source>
</evidence>
<evidence type="ECO:0000256" key="5">
    <source>
        <dbReference type="ARBA" id="ARBA00023002"/>
    </source>
</evidence>
<dbReference type="Pfam" id="PF01565">
    <property type="entry name" value="FAD_binding_4"/>
    <property type="match status" value="1"/>
</dbReference>
<comment type="similarity">
    <text evidence="2">Belongs to the oxygen-dependent FAD-linked oxidoreductase family.</text>
</comment>
<dbReference type="EMBL" id="JAUTDP010000001">
    <property type="protein sequence ID" value="KAK3402558.1"/>
    <property type="molecule type" value="Genomic_DNA"/>
</dbReference>
<protein>
    <submittedName>
        <fullName evidence="8">Uncharacterized protein</fullName>
    </submittedName>
</protein>
<keyword evidence="9" id="KW-1185">Reference proteome</keyword>
<proteinExistence type="inferred from homology"/>
<sequence>MVPVQGEHLLPPHFSPLILVPFSFNTTGFVPDLTPATFPSVGVGGHVLHGGYGVSSHTHGLALDWLDSATIVLANSSLVTCSSTENPDLFWALRGAGGSLGVVTEFRFKTFAAPDTVTFFIAQAPWKTEQQAREGMTAFQNFVTDETKMPRELNMRLFITNRFVNFEGLFYGDRAGLQAVMAPLLKATNASLVLSQQGGWLDQVKHFGNGVNLDQGHPYSMHETFHSSSLYTHPLTPLQLQTFTTYWFTRAKANKRDWYVQIDVHGGPTSAVSSLPIDSTSYAHRNHTFMFLFYDRVDRGVYPAEGFAAIQNFVGNVTDRIPEEEWGMYVNYPDPLMSRETAMRNYWGAHLERLRRVKGMVDPGDLFSYSQGVLPALPA</sequence>
<evidence type="ECO:0000259" key="7">
    <source>
        <dbReference type="Pfam" id="PF08031"/>
    </source>
</evidence>
<comment type="cofactor">
    <cofactor evidence="1">
        <name>FAD</name>
        <dbReference type="ChEBI" id="CHEBI:57692"/>
    </cofactor>
</comment>
<dbReference type="Proteomes" id="UP001281003">
    <property type="component" value="Unassembled WGS sequence"/>
</dbReference>
<dbReference type="GO" id="GO:0016491">
    <property type="term" value="F:oxidoreductase activity"/>
    <property type="evidence" value="ECO:0007669"/>
    <property type="project" value="UniProtKB-KW"/>
</dbReference>
<keyword evidence="5" id="KW-0560">Oxidoreductase</keyword>
<dbReference type="SUPFAM" id="SSF56176">
    <property type="entry name" value="FAD-binding/transporter-associated domain-like"/>
    <property type="match status" value="1"/>
</dbReference>
<dbReference type="InterPro" id="IPR036318">
    <property type="entry name" value="FAD-bd_PCMH-like_sf"/>
</dbReference>
<feature type="domain" description="Berberine/berberine-like" evidence="7">
    <location>
        <begin position="329"/>
        <end position="373"/>
    </location>
</feature>
<keyword evidence="4" id="KW-0274">FAD</keyword>
<evidence type="ECO:0000256" key="2">
    <source>
        <dbReference type="ARBA" id="ARBA00005466"/>
    </source>
</evidence>
<feature type="non-terminal residue" evidence="8">
    <location>
        <position position="1"/>
    </location>
</feature>
<evidence type="ECO:0000256" key="1">
    <source>
        <dbReference type="ARBA" id="ARBA00001974"/>
    </source>
</evidence>
<reference evidence="8" key="1">
    <citation type="journal article" date="2023" name="Mol. Phylogenet. Evol.">
        <title>Genome-scale phylogeny and comparative genomics of the fungal order Sordariales.</title>
        <authorList>
            <person name="Hensen N."/>
            <person name="Bonometti L."/>
            <person name="Westerberg I."/>
            <person name="Brannstrom I.O."/>
            <person name="Guillou S."/>
            <person name="Cros-Aarteil S."/>
            <person name="Calhoun S."/>
            <person name="Haridas S."/>
            <person name="Kuo A."/>
            <person name="Mondo S."/>
            <person name="Pangilinan J."/>
            <person name="Riley R."/>
            <person name="LaButti K."/>
            <person name="Andreopoulos B."/>
            <person name="Lipzen A."/>
            <person name="Chen C."/>
            <person name="Yan M."/>
            <person name="Daum C."/>
            <person name="Ng V."/>
            <person name="Clum A."/>
            <person name="Steindorff A."/>
            <person name="Ohm R.A."/>
            <person name="Martin F."/>
            <person name="Silar P."/>
            <person name="Natvig D.O."/>
            <person name="Lalanne C."/>
            <person name="Gautier V."/>
            <person name="Ament-Velasquez S.L."/>
            <person name="Kruys A."/>
            <person name="Hutchinson M.I."/>
            <person name="Powell A.J."/>
            <person name="Barry K."/>
            <person name="Miller A.N."/>
            <person name="Grigoriev I.V."/>
            <person name="Debuchy R."/>
            <person name="Gladieux P."/>
            <person name="Hiltunen Thoren M."/>
            <person name="Johannesson H."/>
        </authorList>
    </citation>
    <scope>NUCLEOTIDE SEQUENCE</scope>
    <source>
        <strain evidence="8">FGSC 1904</strain>
    </source>
</reference>
<dbReference type="Gene3D" id="3.30.465.10">
    <property type="match status" value="1"/>
</dbReference>
<dbReference type="GO" id="GO:0050660">
    <property type="term" value="F:flavin adenine dinucleotide binding"/>
    <property type="evidence" value="ECO:0007669"/>
    <property type="project" value="InterPro"/>
</dbReference>
<dbReference type="Gene3D" id="3.40.462.20">
    <property type="match status" value="1"/>
</dbReference>
<comment type="caution">
    <text evidence="8">The sequence shown here is derived from an EMBL/GenBank/DDBJ whole genome shotgun (WGS) entry which is preliminary data.</text>
</comment>
<dbReference type="InterPro" id="IPR006094">
    <property type="entry name" value="Oxid_FAD_bind_N"/>
</dbReference>
<dbReference type="InterPro" id="IPR012951">
    <property type="entry name" value="BBE"/>
</dbReference>
<dbReference type="PANTHER" id="PTHR42973:SF39">
    <property type="entry name" value="FAD-BINDING PCMH-TYPE DOMAIN-CONTAINING PROTEIN"/>
    <property type="match status" value="1"/>
</dbReference>
<dbReference type="Pfam" id="PF08031">
    <property type="entry name" value="BBE"/>
    <property type="match status" value="1"/>
</dbReference>